<proteinExistence type="predicted"/>
<evidence type="ECO:0000313" key="1">
    <source>
        <dbReference type="EMBL" id="JAE01341.1"/>
    </source>
</evidence>
<accession>A0A0A9ETX2</accession>
<dbReference type="EMBL" id="GBRH01196555">
    <property type="protein sequence ID" value="JAE01341.1"/>
    <property type="molecule type" value="Transcribed_RNA"/>
</dbReference>
<reference evidence="1" key="2">
    <citation type="journal article" date="2015" name="Data Brief">
        <title>Shoot transcriptome of the giant reed, Arundo donax.</title>
        <authorList>
            <person name="Barrero R.A."/>
            <person name="Guerrero F.D."/>
            <person name="Moolhuijzen P."/>
            <person name="Goolsby J.A."/>
            <person name="Tidwell J."/>
            <person name="Bellgard S.E."/>
            <person name="Bellgard M.I."/>
        </authorList>
    </citation>
    <scope>NUCLEOTIDE SEQUENCE</scope>
    <source>
        <tissue evidence="1">Shoot tissue taken approximately 20 cm above the soil surface</tissue>
    </source>
</reference>
<organism evidence="1">
    <name type="scientific">Arundo donax</name>
    <name type="common">Giant reed</name>
    <name type="synonym">Donax arundinaceus</name>
    <dbReference type="NCBI Taxonomy" id="35708"/>
    <lineage>
        <taxon>Eukaryota</taxon>
        <taxon>Viridiplantae</taxon>
        <taxon>Streptophyta</taxon>
        <taxon>Embryophyta</taxon>
        <taxon>Tracheophyta</taxon>
        <taxon>Spermatophyta</taxon>
        <taxon>Magnoliopsida</taxon>
        <taxon>Liliopsida</taxon>
        <taxon>Poales</taxon>
        <taxon>Poaceae</taxon>
        <taxon>PACMAD clade</taxon>
        <taxon>Arundinoideae</taxon>
        <taxon>Arundineae</taxon>
        <taxon>Arundo</taxon>
    </lineage>
</organism>
<name>A0A0A9ETX2_ARUDO</name>
<dbReference type="AlphaFoldDB" id="A0A0A9ETX2"/>
<reference evidence="1" key="1">
    <citation type="submission" date="2014-09" db="EMBL/GenBank/DDBJ databases">
        <authorList>
            <person name="Magalhaes I.L.F."/>
            <person name="Oliveira U."/>
            <person name="Santos F.R."/>
            <person name="Vidigal T.H.D.A."/>
            <person name="Brescovit A.D."/>
            <person name="Santos A.J."/>
        </authorList>
    </citation>
    <scope>NUCLEOTIDE SEQUENCE</scope>
    <source>
        <tissue evidence="1">Shoot tissue taken approximately 20 cm above the soil surface</tissue>
    </source>
</reference>
<sequence>MPRAWHSEFRMTSIHEGAFSFFFFSIWFQESSSIIWHFSSSIMLIGKETDS</sequence>
<protein>
    <submittedName>
        <fullName evidence="1">Uncharacterized protein</fullName>
    </submittedName>
</protein>